<keyword evidence="3" id="KW-1185">Reference proteome</keyword>
<dbReference type="AlphaFoldDB" id="A0AAW9NSL8"/>
<evidence type="ECO:0000313" key="2">
    <source>
        <dbReference type="EMBL" id="MEC1177173.1"/>
    </source>
</evidence>
<comment type="caution">
    <text evidence="2">The sequence shown here is derived from an EMBL/GenBank/DDBJ whole genome shotgun (WGS) entry which is preliminary data.</text>
</comment>
<dbReference type="EMBL" id="JARSFG010000003">
    <property type="protein sequence ID" value="MEC1177173.1"/>
    <property type="molecule type" value="Genomic_DNA"/>
</dbReference>
<name>A0AAW9NSL8_9BACL</name>
<evidence type="ECO:0000256" key="1">
    <source>
        <dbReference type="SAM" id="MobiDB-lite"/>
    </source>
</evidence>
<dbReference type="Proteomes" id="UP001344888">
    <property type="component" value="Unassembled WGS sequence"/>
</dbReference>
<evidence type="ECO:0008006" key="4">
    <source>
        <dbReference type="Google" id="ProtNLM"/>
    </source>
</evidence>
<reference evidence="2 3" key="1">
    <citation type="submission" date="2023-03" db="EMBL/GenBank/DDBJ databases">
        <title>Bacillus Genome Sequencing.</title>
        <authorList>
            <person name="Dunlap C."/>
        </authorList>
    </citation>
    <scope>NUCLEOTIDE SEQUENCE [LARGE SCALE GENOMIC DNA]</scope>
    <source>
        <strain evidence="2 3">B-59205</strain>
    </source>
</reference>
<evidence type="ECO:0000313" key="3">
    <source>
        <dbReference type="Proteomes" id="UP001344888"/>
    </source>
</evidence>
<sequence length="57" mass="6742">MTQSQAKKKRLAKQRASGTDVTKQRGTAPFSTHERKTKTKQETIDQTYKKYKRHFQE</sequence>
<feature type="compositionally biased region" description="Basic residues" evidence="1">
    <location>
        <begin position="1"/>
        <end position="13"/>
    </location>
</feature>
<accession>A0AAW9NSL8</accession>
<feature type="region of interest" description="Disordered" evidence="1">
    <location>
        <begin position="1"/>
        <end position="57"/>
    </location>
</feature>
<organism evidence="2 3">
    <name type="scientific">Metasolibacillus meyeri</name>
    <dbReference type="NCBI Taxonomy" id="1071052"/>
    <lineage>
        <taxon>Bacteria</taxon>
        <taxon>Bacillati</taxon>
        <taxon>Bacillota</taxon>
        <taxon>Bacilli</taxon>
        <taxon>Bacillales</taxon>
        <taxon>Caryophanaceae</taxon>
        <taxon>Metasolibacillus</taxon>
    </lineage>
</organism>
<protein>
    <recommendedName>
        <fullName evidence="4">YqkK</fullName>
    </recommendedName>
</protein>
<gene>
    <name evidence="2" type="ORF">P9B03_01635</name>
</gene>
<dbReference type="RefSeq" id="WP_326121413.1">
    <property type="nucleotide sequence ID" value="NZ_JARSFG010000003.1"/>
</dbReference>
<proteinExistence type="predicted"/>